<keyword evidence="3" id="KW-1185">Reference proteome</keyword>
<accession>A0ABS9SS44</accession>
<proteinExistence type="predicted"/>
<feature type="region of interest" description="Disordered" evidence="1">
    <location>
        <begin position="232"/>
        <end position="270"/>
    </location>
</feature>
<dbReference type="EMBL" id="JAKWJU010000002">
    <property type="protein sequence ID" value="MCH6159013.1"/>
    <property type="molecule type" value="Genomic_DNA"/>
</dbReference>
<dbReference type="Proteomes" id="UP001166784">
    <property type="component" value="Unassembled WGS sequence"/>
</dbReference>
<dbReference type="RefSeq" id="WP_241057013.1">
    <property type="nucleotide sequence ID" value="NZ_JAKWJU010000002.1"/>
</dbReference>
<gene>
    <name evidence="2" type="ORF">MMA15_00830</name>
</gene>
<comment type="caution">
    <text evidence="2">The sequence shown here is derived from an EMBL/GenBank/DDBJ whole genome shotgun (WGS) entry which is preliminary data.</text>
</comment>
<protein>
    <submittedName>
        <fullName evidence="2">Uncharacterized protein</fullName>
    </submittedName>
</protein>
<evidence type="ECO:0000313" key="3">
    <source>
        <dbReference type="Proteomes" id="UP001166784"/>
    </source>
</evidence>
<reference evidence="2" key="1">
    <citation type="submission" date="2022-03" db="EMBL/GenBank/DDBJ databases">
        <authorList>
            <person name="Santos J.D.N."/>
            <person name="Kallscheuer N."/>
            <person name="Jogler C."/>
            <person name="Lage O.M."/>
        </authorList>
    </citation>
    <scope>NUCLEOTIDE SEQUENCE</scope>
    <source>
        <strain evidence="2">M600PL45_2</strain>
    </source>
</reference>
<reference evidence="2" key="2">
    <citation type="journal article" date="2023" name="Int. J. Syst. Evol. Microbiol.">
        <title>Streptomyces marispadix sp. nov., isolated from marine beach sediment of the Northern Coast of Portugal.</title>
        <authorList>
            <person name="dos Santos J.D.N."/>
            <person name="Vitorino I.R."/>
            <person name="Kallscheuer N."/>
            <person name="Srivastava A."/>
            <person name="Krautwurst S."/>
            <person name="Marz M."/>
            <person name="Jogler C."/>
            <person name="Lobo Da Cunha A."/>
            <person name="Catita J."/>
            <person name="Goncalves H."/>
            <person name="Gonzalez I."/>
            <person name="Reyes F."/>
            <person name="Lage O.M."/>
        </authorList>
    </citation>
    <scope>NUCLEOTIDE SEQUENCE</scope>
    <source>
        <strain evidence="2">M600PL45_2</strain>
    </source>
</reference>
<name>A0ABS9SS44_9ACTN</name>
<evidence type="ECO:0000313" key="2">
    <source>
        <dbReference type="EMBL" id="MCH6159013.1"/>
    </source>
</evidence>
<feature type="region of interest" description="Disordered" evidence="1">
    <location>
        <begin position="304"/>
        <end position="328"/>
    </location>
</feature>
<organism evidence="2 3">
    <name type="scientific">Streptomyces marispadix</name>
    <dbReference type="NCBI Taxonomy" id="2922868"/>
    <lineage>
        <taxon>Bacteria</taxon>
        <taxon>Bacillati</taxon>
        <taxon>Actinomycetota</taxon>
        <taxon>Actinomycetes</taxon>
        <taxon>Kitasatosporales</taxon>
        <taxon>Streptomycetaceae</taxon>
        <taxon>Streptomyces</taxon>
    </lineage>
</organism>
<sequence length="328" mass="34607">MAHSRSRKRSSRRTLRREAPSIVPVLADETHFARMRGYGSFGFDDHRSYLRQLEGLLRALRADDVHARVALFDPVDYELYCQERRLDPDTTASRGRYVAEVAASGTTVVYSGQSVARLLPQLREAHACRVTWHTGAEILARAGTCARCGEDVGKAAFDRAARALSTVLDAVGPGAHHLVVSVAVPGSPLVTALDVRRTTGGDIHAHETAALALTTALAAGFATVSPGGLVLRTEAGGADGDGVAGDDPGDGEGGDGSGGPDRPGDLPKDVVRGWRLDPVRSWLRPLSAAEVFAAYCTDPVTREPIAPDPGVEHAPGLDLPHPGGALHC</sequence>
<evidence type="ECO:0000256" key="1">
    <source>
        <dbReference type="SAM" id="MobiDB-lite"/>
    </source>
</evidence>